<accession>A0ABW2XV05</accession>
<keyword evidence="7" id="KW-0274">FAD</keyword>
<name>A0ABW2XV05_9ACTN</name>
<evidence type="ECO:0000256" key="6">
    <source>
        <dbReference type="ARBA" id="ARBA00022723"/>
    </source>
</evidence>
<dbReference type="Pfam" id="PF02424">
    <property type="entry name" value="ApbE"/>
    <property type="match status" value="1"/>
</dbReference>
<evidence type="ECO:0000256" key="2">
    <source>
        <dbReference type="ARBA" id="ARBA00011955"/>
    </source>
</evidence>
<evidence type="ECO:0000256" key="10">
    <source>
        <dbReference type="ARBA" id="ARBA00048540"/>
    </source>
</evidence>
<comment type="catalytic activity">
    <reaction evidence="10">
        <text>L-threonyl-[protein] + FAD = FMN-L-threonyl-[protein] + AMP + H(+)</text>
        <dbReference type="Rhea" id="RHEA:36847"/>
        <dbReference type="Rhea" id="RHEA-COMP:11060"/>
        <dbReference type="Rhea" id="RHEA-COMP:11061"/>
        <dbReference type="ChEBI" id="CHEBI:15378"/>
        <dbReference type="ChEBI" id="CHEBI:30013"/>
        <dbReference type="ChEBI" id="CHEBI:57692"/>
        <dbReference type="ChEBI" id="CHEBI:74257"/>
        <dbReference type="ChEBI" id="CHEBI:456215"/>
        <dbReference type="EC" id="2.7.1.180"/>
    </reaction>
</comment>
<proteinExistence type="predicted"/>
<comment type="cofactor">
    <cofactor evidence="1">
        <name>Mg(2+)</name>
        <dbReference type="ChEBI" id="CHEBI:18420"/>
    </cofactor>
</comment>
<keyword evidence="5 11" id="KW-0808">Transferase</keyword>
<dbReference type="InterPro" id="IPR003374">
    <property type="entry name" value="ApbE-like_sf"/>
</dbReference>
<evidence type="ECO:0000256" key="5">
    <source>
        <dbReference type="ARBA" id="ARBA00022679"/>
    </source>
</evidence>
<dbReference type="Proteomes" id="UP001597063">
    <property type="component" value="Unassembled WGS sequence"/>
</dbReference>
<dbReference type="EMBL" id="JBHTGP010000018">
    <property type="protein sequence ID" value="MFD0690182.1"/>
    <property type="molecule type" value="Genomic_DNA"/>
</dbReference>
<evidence type="ECO:0000313" key="11">
    <source>
        <dbReference type="EMBL" id="MFD0690182.1"/>
    </source>
</evidence>
<dbReference type="InterPro" id="IPR024932">
    <property type="entry name" value="ApbE"/>
</dbReference>
<keyword evidence="6" id="KW-0479">Metal-binding</keyword>
<keyword evidence="8" id="KW-0460">Magnesium</keyword>
<organism evidence="11 12">
    <name type="scientific">Actinomadura fibrosa</name>
    <dbReference type="NCBI Taxonomy" id="111802"/>
    <lineage>
        <taxon>Bacteria</taxon>
        <taxon>Bacillati</taxon>
        <taxon>Actinomycetota</taxon>
        <taxon>Actinomycetes</taxon>
        <taxon>Streptosporangiales</taxon>
        <taxon>Thermomonosporaceae</taxon>
        <taxon>Actinomadura</taxon>
    </lineage>
</organism>
<sequence length="296" mass="29761">MEKAERGTARESFPLWGGEATVMVTESLLLGAARAAVDEVVAAVDLACSTFRTDSELAGVNAADGGTVHVSGLFLDVLEAAVRVAALTGGLVHPAAATARQADWRSIRTDRDAGTVSLPAGMALDLGAVGKAFAADRAAEAAAATGTGVLVALGGDIAMAGPAPADGWRIRVADDHRLGPRGLLPPGQDVTAVGGGLATSSLTVRARTLSDGTTAAHIVDPRTGFPVRGPWRTASVAAATCVDANAASTAALVRGAGAAAWLARLGLPARLVHGGGWVRTVAAWPDQYPDVKVAGR</sequence>
<evidence type="ECO:0000256" key="9">
    <source>
        <dbReference type="ARBA" id="ARBA00031306"/>
    </source>
</evidence>
<evidence type="ECO:0000256" key="7">
    <source>
        <dbReference type="ARBA" id="ARBA00022827"/>
    </source>
</evidence>
<gene>
    <name evidence="11" type="ORF">ACFQZM_37235</name>
</gene>
<evidence type="ECO:0000256" key="8">
    <source>
        <dbReference type="ARBA" id="ARBA00022842"/>
    </source>
</evidence>
<evidence type="ECO:0000256" key="4">
    <source>
        <dbReference type="ARBA" id="ARBA00022630"/>
    </source>
</evidence>
<reference evidence="12" key="1">
    <citation type="journal article" date="2019" name="Int. J. Syst. Evol. Microbiol.">
        <title>The Global Catalogue of Microorganisms (GCM) 10K type strain sequencing project: providing services to taxonomists for standard genome sequencing and annotation.</title>
        <authorList>
            <consortium name="The Broad Institute Genomics Platform"/>
            <consortium name="The Broad Institute Genome Sequencing Center for Infectious Disease"/>
            <person name="Wu L."/>
            <person name="Ma J."/>
        </authorList>
    </citation>
    <scope>NUCLEOTIDE SEQUENCE [LARGE SCALE GENOMIC DNA]</scope>
    <source>
        <strain evidence="12">JCM 9371</strain>
    </source>
</reference>
<protein>
    <recommendedName>
        <fullName evidence="3">FAD:protein FMN transferase</fullName>
        <ecNumber evidence="2">2.7.1.180</ecNumber>
    </recommendedName>
    <alternativeName>
        <fullName evidence="9">Flavin transferase</fullName>
    </alternativeName>
</protein>
<dbReference type="Gene3D" id="3.10.520.10">
    <property type="entry name" value="ApbE-like domains"/>
    <property type="match status" value="1"/>
</dbReference>
<dbReference type="SUPFAM" id="SSF143631">
    <property type="entry name" value="ApbE-like"/>
    <property type="match status" value="1"/>
</dbReference>
<evidence type="ECO:0000256" key="3">
    <source>
        <dbReference type="ARBA" id="ARBA00016337"/>
    </source>
</evidence>
<keyword evidence="12" id="KW-1185">Reference proteome</keyword>
<dbReference type="RefSeq" id="WP_131760805.1">
    <property type="nucleotide sequence ID" value="NZ_CAACUY010000131.1"/>
</dbReference>
<dbReference type="PANTHER" id="PTHR30040">
    <property type="entry name" value="THIAMINE BIOSYNTHESIS LIPOPROTEIN APBE"/>
    <property type="match status" value="1"/>
</dbReference>
<evidence type="ECO:0000256" key="1">
    <source>
        <dbReference type="ARBA" id="ARBA00001946"/>
    </source>
</evidence>
<dbReference type="GO" id="GO:0016740">
    <property type="term" value="F:transferase activity"/>
    <property type="evidence" value="ECO:0007669"/>
    <property type="project" value="UniProtKB-KW"/>
</dbReference>
<evidence type="ECO:0000313" key="12">
    <source>
        <dbReference type="Proteomes" id="UP001597063"/>
    </source>
</evidence>
<dbReference type="PANTHER" id="PTHR30040:SF2">
    <property type="entry name" value="FAD:PROTEIN FMN TRANSFERASE"/>
    <property type="match status" value="1"/>
</dbReference>
<dbReference type="EC" id="2.7.1.180" evidence="2"/>
<keyword evidence="4" id="KW-0285">Flavoprotein</keyword>
<comment type="caution">
    <text evidence="11">The sequence shown here is derived from an EMBL/GenBank/DDBJ whole genome shotgun (WGS) entry which is preliminary data.</text>
</comment>